<keyword evidence="2" id="KW-1185">Reference proteome</keyword>
<dbReference type="Proteomes" id="UP000002064">
    <property type="component" value="Chromosome"/>
</dbReference>
<gene>
    <name evidence="1" type="ordered locus">Tmath_0088</name>
</gene>
<evidence type="ECO:0000313" key="2">
    <source>
        <dbReference type="Proteomes" id="UP000002064"/>
    </source>
</evidence>
<accession>A0ABM5LMC2</accession>
<reference evidence="1 2" key="1">
    <citation type="submission" date="2010-05" db="EMBL/GenBank/DDBJ databases">
        <title>Complete sequence of Thermoanaerobacter mathranii subsp. mathranii mathranii str. A3.</title>
        <authorList>
            <consortium name="US DOE Joint Genome Institute"/>
            <person name="Lucas S."/>
            <person name="Copeland A."/>
            <person name="Lapidus A."/>
            <person name="Cheng J.-F."/>
            <person name="Bruce D."/>
            <person name="Goodwin L."/>
            <person name="Pitluck S."/>
            <person name="Held B."/>
            <person name="Detter J.C."/>
            <person name="Han C."/>
            <person name="Tapia R."/>
            <person name="Land M."/>
            <person name="Hauser L."/>
            <person name="Kyrpides N."/>
            <person name="Mikhailova N."/>
            <person name="Zhou J."/>
            <person name="Hemme C."/>
            <person name="Woyke T."/>
        </authorList>
    </citation>
    <scope>NUCLEOTIDE SEQUENCE [LARGE SCALE GENOMIC DNA]</scope>
    <source>
        <strain evidence="1 2">A3</strain>
    </source>
</reference>
<dbReference type="EMBL" id="CP002032">
    <property type="protein sequence ID" value="ADH59874.1"/>
    <property type="molecule type" value="Genomic_DNA"/>
</dbReference>
<proteinExistence type="predicted"/>
<organism evidence="1 2">
    <name type="scientific">Thermoanaerobacter mathranii subsp. mathranii (strain DSM 11426 / CCUG 53645 / CIP 108742 / A3)</name>
    <dbReference type="NCBI Taxonomy" id="583358"/>
    <lineage>
        <taxon>Bacteria</taxon>
        <taxon>Bacillati</taxon>
        <taxon>Bacillota</taxon>
        <taxon>Clostridia</taxon>
        <taxon>Thermoanaerobacterales</taxon>
        <taxon>Thermoanaerobacteraceae</taxon>
        <taxon>Thermoanaerobacter</taxon>
    </lineage>
</organism>
<protein>
    <submittedName>
        <fullName evidence="1">Uncharacterized protein</fullName>
    </submittedName>
</protein>
<evidence type="ECO:0000313" key="1">
    <source>
        <dbReference type="EMBL" id="ADH59874.1"/>
    </source>
</evidence>
<name>A0ABM5LMC2_THEM3</name>
<sequence>MKLNQIFRFRFAQIKNLVKRAPLLSQTCFFCLPPQRRLYACSPYGQGAGLRSVSISSLAYARSGIPPRPLDLRLAGCFAFNCRGQTTIKNEKVCEGGAGSECECSFLNAKILLIRWVPLIITEFYKKYYQMIAKLFEM</sequence>